<evidence type="ECO:0000256" key="10">
    <source>
        <dbReference type="ARBA" id="ARBA00022871"/>
    </source>
</evidence>
<dbReference type="GO" id="GO:0007283">
    <property type="term" value="P:spermatogenesis"/>
    <property type="evidence" value="ECO:0007669"/>
    <property type="project" value="UniProtKB-KW"/>
</dbReference>
<evidence type="ECO:0000256" key="18">
    <source>
        <dbReference type="ARBA" id="ARBA00023273"/>
    </source>
</evidence>
<dbReference type="EMBL" id="JAUPFM010000014">
    <property type="protein sequence ID" value="KAK2830352.1"/>
    <property type="molecule type" value="Genomic_DNA"/>
</dbReference>
<dbReference type="Gene3D" id="1.20.1270.60">
    <property type="entry name" value="Arfaptin homology (AH) domain/BAR domain"/>
    <property type="match status" value="1"/>
</dbReference>
<dbReference type="PANTHER" id="PTHR21223">
    <property type="entry name" value="CBY1-INTERACTING BAR DOMAIN-CONTAINING PROTEIN HOMOLOG"/>
    <property type="match status" value="1"/>
</dbReference>
<keyword evidence="9" id="KW-0282">Flagellum</keyword>
<sequence>MSRTPDARARDNQTRKIQENITNVEKHFGEMCQLFAAYARKTARLRDKADLLVREMGLYADTETPNLKRGLKQFADHLAKIQDYRQAEVDRLEAKVIEPLKSYGAVVKRKREDLKTTQSAREREAKQMAQLERTRQRNPSDRQIIAESELQRATMDATRTTRQLEETIDEFEKQKIRDIKKIFGEFVTVEMSFHTKALELYTVAYQSIQSVDEEEDLEVFRSSLHPPEFQSRLDIVRANSKTSLNLTGAFLGTSAILQQQRACNKQTRREEEDEDDDEDEDQSEEEDDDEDEEEDTDDEN</sequence>
<evidence type="ECO:0000256" key="6">
    <source>
        <dbReference type="ARBA" id="ARBA00022782"/>
    </source>
</evidence>
<evidence type="ECO:0000256" key="21">
    <source>
        <dbReference type="SAM" id="MobiDB-lite"/>
    </source>
</evidence>
<dbReference type="GO" id="GO:0005634">
    <property type="term" value="C:nucleus"/>
    <property type="evidence" value="ECO:0007669"/>
    <property type="project" value="UniProtKB-SubCell"/>
</dbReference>
<dbReference type="InterPro" id="IPR027267">
    <property type="entry name" value="AH/BAR_dom_sf"/>
</dbReference>
<evidence type="ECO:0000256" key="11">
    <source>
        <dbReference type="ARBA" id="ARBA00022946"/>
    </source>
</evidence>
<evidence type="ECO:0000256" key="5">
    <source>
        <dbReference type="ARBA" id="ARBA00022490"/>
    </source>
</evidence>
<evidence type="ECO:0000256" key="17">
    <source>
        <dbReference type="ARBA" id="ARBA00023242"/>
    </source>
</evidence>
<protein>
    <recommendedName>
        <fullName evidence="24">Protein FAM92A</fullName>
    </recommendedName>
</protein>
<dbReference type="InterPro" id="IPR035590">
    <property type="entry name" value="BAR_CBAR1/2"/>
</dbReference>
<comment type="subcellular location">
    <subcellularLocation>
        <location evidence="3">Cell projection</location>
        <location evidence="3">Cilium</location>
        <location evidence="3">Flagellum</location>
    </subcellularLocation>
    <subcellularLocation>
        <location evidence="1">Cytoplasm</location>
        <location evidence="1">Cytoskeleton</location>
        <location evidence="1">Microtubule organizing center</location>
        <location evidence="1">Centrosome</location>
        <location evidence="1">Centriole</location>
    </subcellularLocation>
    <subcellularLocation>
        <location evidence="4">Mitochondrion inner membrane</location>
        <topology evidence="4">Peripheral membrane protein</topology>
        <orientation evidence="4">Matrix side</orientation>
    </subcellularLocation>
    <subcellularLocation>
        <location evidence="2">Nucleus</location>
    </subcellularLocation>
</comment>
<keyword evidence="14" id="KW-0496">Mitochondrion</keyword>
<keyword evidence="11" id="KW-0809">Transit peptide</keyword>
<keyword evidence="5" id="KW-0963">Cytoplasm</keyword>
<reference evidence="22" key="1">
    <citation type="submission" date="2023-07" db="EMBL/GenBank/DDBJ databases">
        <title>Chromosome-level Genome Assembly of Striped Snakehead (Channa striata).</title>
        <authorList>
            <person name="Liu H."/>
        </authorList>
    </citation>
    <scope>NUCLEOTIDE SEQUENCE</scope>
    <source>
        <strain evidence="22">Gz</strain>
        <tissue evidence="22">Muscle</tissue>
    </source>
</reference>
<gene>
    <name evidence="22" type="ORF">Q5P01_018283</name>
</gene>
<dbReference type="GO" id="GO:0030154">
    <property type="term" value="P:cell differentiation"/>
    <property type="evidence" value="ECO:0007669"/>
    <property type="project" value="UniProtKB-KW"/>
</dbReference>
<evidence type="ECO:0000256" key="19">
    <source>
        <dbReference type="ARBA" id="ARBA00029449"/>
    </source>
</evidence>
<dbReference type="GO" id="GO:0035869">
    <property type="term" value="C:ciliary transition zone"/>
    <property type="evidence" value="ECO:0007669"/>
    <property type="project" value="TreeGrafter"/>
</dbReference>
<accession>A0AA88M719</accession>
<dbReference type="GO" id="GO:0036064">
    <property type="term" value="C:ciliary basal body"/>
    <property type="evidence" value="ECO:0007669"/>
    <property type="project" value="TreeGrafter"/>
</dbReference>
<evidence type="ECO:0000256" key="9">
    <source>
        <dbReference type="ARBA" id="ARBA00022846"/>
    </source>
</evidence>
<keyword evidence="8" id="KW-0970">Cilium biogenesis/degradation</keyword>
<evidence type="ECO:0000313" key="23">
    <source>
        <dbReference type="Proteomes" id="UP001187415"/>
    </source>
</evidence>
<dbReference type="Proteomes" id="UP001187415">
    <property type="component" value="Unassembled WGS sequence"/>
</dbReference>
<evidence type="ECO:0000256" key="1">
    <source>
        <dbReference type="ARBA" id="ARBA00004114"/>
    </source>
</evidence>
<evidence type="ECO:0000256" key="20">
    <source>
        <dbReference type="SAM" id="Coils"/>
    </source>
</evidence>
<dbReference type="GO" id="GO:0005814">
    <property type="term" value="C:centriole"/>
    <property type="evidence" value="ECO:0007669"/>
    <property type="project" value="UniProtKB-SubCell"/>
</dbReference>
<evidence type="ECO:0000256" key="16">
    <source>
        <dbReference type="ARBA" id="ARBA00023212"/>
    </source>
</evidence>
<dbReference type="PANTHER" id="PTHR21223:SF4">
    <property type="entry name" value="CBY1-INTERACTING BAR DOMAIN-CONTAINING PROTEIN 1"/>
    <property type="match status" value="1"/>
</dbReference>
<dbReference type="InterPro" id="IPR009602">
    <property type="entry name" value="CBAR/FAM92"/>
</dbReference>
<dbReference type="FunFam" id="1.20.1270.60:FF:000047">
    <property type="entry name" value="protein FAM92A isoform X1"/>
    <property type="match status" value="1"/>
</dbReference>
<feature type="compositionally biased region" description="Acidic residues" evidence="21">
    <location>
        <begin position="271"/>
        <end position="300"/>
    </location>
</feature>
<evidence type="ECO:0000313" key="22">
    <source>
        <dbReference type="EMBL" id="KAK2830352.1"/>
    </source>
</evidence>
<comment type="caution">
    <text evidence="22">The sequence shown here is derived from an EMBL/GenBank/DDBJ whole genome shotgun (WGS) entry which is preliminary data.</text>
</comment>
<evidence type="ECO:0000256" key="2">
    <source>
        <dbReference type="ARBA" id="ARBA00004123"/>
    </source>
</evidence>
<evidence type="ECO:0000256" key="8">
    <source>
        <dbReference type="ARBA" id="ARBA00022794"/>
    </source>
</evidence>
<feature type="coiled-coil region" evidence="20">
    <location>
        <begin position="114"/>
        <end position="174"/>
    </location>
</feature>
<evidence type="ECO:0000256" key="15">
    <source>
        <dbReference type="ARBA" id="ARBA00023136"/>
    </source>
</evidence>
<dbReference type="SUPFAM" id="SSF103657">
    <property type="entry name" value="BAR/IMD domain-like"/>
    <property type="match status" value="1"/>
</dbReference>
<evidence type="ECO:0008006" key="24">
    <source>
        <dbReference type="Google" id="ProtNLM"/>
    </source>
</evidence>
<feature type="region of interest" description="Disordered" evidence="21">
    <location>
        <begin position="261"/>
        <end position="300"/>
    </location>
</feature>
<keyword evidence="23" id="KW-1185">Reference proteome</keyword>
<keyword evidence="15" id="KW-0472">Membrane</keyword>
<evidence type="ECO:0000256" key="14">
    <source>
        <dbReference type="ARBA" id="ARBA00023128"/>
    </source>
</evidence>
<dbReference type="GO" id="GO:0031514">
    <property type="term" value="C:motile cilium"/>
    <property type="evidence" value="ECO:0007669"/>
    <property type="project" value="UniProtKB-SubCell"/>
</dbReference>
<dbReference type="CDD" id="cd07598">
    <property type="entry name" value="BAR_FAM92"/>
    <property type="match status" value="1"/>
</dbReference>
<evidence type="ECO:0000256" key="12">
    <source>
        <dbReference type="ARBA" id="ARBA00023054"/>
    </source>
</evidence>
<dbReference type="GO" id="GO:0060271">
    <property type="term" value="P:cilium assembly"/>
    <property type="evidence" value="ECO:0007669"/>
    <property type="project" value="InterPro"/>
</dbReference>
<proteinExistence type="inferred from homology"/>
<dbReference type="Pfam" id="PF06730">
    <property type="entry name" value="FAM92"/>
    <property type="match status" value="1"/>
</dbReference>
<organism evidence="22 23">
    <name type="scientific">Channa striata</name>
    <name type="common">Snakehead murrel</name>
    <name type="synonym">Ophicephalus striatus</name>
    <dbReference type="NCBI Taxonomy" id="64152"/>
    <lineage>
        <taxon>Eukaryota</taxon>
        <taxon>Metazoa</taxon>
        <taxon>Chordata</taxon>
        <taxon>Craniata</taxon>
        <taxon>Vertebrata</taxon>
        <taxon>Euteleostomi</taxon>
        <taxon>Actinopterygii</taxon>
        <taxon>Neopterygii</taxon>
        <taxon>Teleostei</taxon>
        <taxon>Neoteleostei</taxon>
        <taxon>Acanthomorphata</taxon>
        <taxon>Anabantaria</taxon>
        <taxon>Anabantiformes</taxon>
        <taxon>Channoidei</taxon>
        <taxon>Channidae</taxon>
        <taxon>Channa</taxon>
    </lineage>
</organism>
<keyword evidence="17" id="KW-0539">Nucleus</keyword>
<keyword evidence="12 20" id="KW-0175">Coiled coil</keyword>
<keyword evidence="18" id="KW-0966">Cell projection</keyword>
<keyword evidence="10" id="KW-0744">Spermatogenesis</keyword>
<dbReference type="AlphaFoldDB" id="A0AA88M719"/>
<evidence type="ECO:0000256" key="7">
    <source>
        <dbReference type="ARBA" id="ARBA00022792"/>
    </source>
</evidence>
<keyword evidence="13" id="KW-0969">Cilium</keyword>
<comment type="similarity">
    <text evidence="19">Belongs to the CIBAR family.</text>
</comment>
<keyword evidence="16" id="KW-0206">Cytoskeleton</keyword>
<dbReference type="GO" id="GO:0005743">
    <property type="term" value="C:mitochondrial inner membrane"/>
    <property type="evidence" value="ECO:0007669"/>
    <property type="project" value="UniProtKB-SubCell"/>
</dbReference>
<evidence type="ECO:0000256" key="13">
    <source>
        <dbReference type="ARBA" id="ARBA00023069"/>
    </source>
</evidence>
<keyword evidence="7" id="KW-0999">Mitochondrion inner membrane</keyword>
<keyword evidence="6" id="KW-0221">Differentiation</keyword>
<evidence type="ECO:0000256" key="4">
    <source>
        <dbReference type="ARBA" id="ARBA00004443"/>
    </source>
</evidence>
<evidence type="ECO:0000256" key="3">
    <source>
        <dbReference type="ARBA" id="ARBA00004230"/>
    </source>
</evidence>
<name>A0AA88M719_CHASR</name>